<protein>
    <submittedName>
        <fullName evidence="1">Nitrous oxide-stimulated promoter family protein</fullName>
    </submittedName>
</protein>
<organism evidence="1 2">
    <name type="scientific">Arcobacter roscoffensis</name>
    <dbReference type="NCBI Taxonomy" id="2961520"/>
    <lineage>
        <taxon>Bacteria</taxon>
        <taxon>Pseudomonadati</taxon>
        <taxon>Campylobacterota</taxon>
        <taxon>Epsilonproteobacteria</taxon>
        <taxon>Campylobacterales</taxon>
        <taxon>Arcobacteraceae</taxon>
        <taxon>Arcobacter</taxon>
    </lineage>
</organism>
<sequence>MKIEKFNTEIDTLNSFFKTYCQDNHDRQEKRNLVLMYNDKIFDLELSLCSQCYMDIKYCFDRLKQCPHEEKPKCRKCSNPCYEKNQWKNTAKVMRYSAVKLKLVEVKKRVKSFFTN</sequence>
<dbReference type="Proteomes" id="UP001060012">
    <property type="component" value="Chromosome"/>
</dbReference>
<name>A0ABY5E2P9_9BACT</name>
<gene>
    <name evidence="1" type="ORF">NJU99_14685</name>
</gene>
<evidence type="ECO:0000313" key="2">
    <source>
        <dbReference type="Proteomes" id="UP001060012"/>
    </source>
</evidence>
<dbReference type="Pfam" id="PF11756">
    <property type="entry name" value="YgbA_NO"/>
    <property type="match status" value="1"/>
</dbReference>
<accession>A0ABY5E2P9</accession>
<reference evidence="1" key="1">
    <citation type="submission" date="2022-07" db="EMBL/GenBank/DDBJ databases">
        <title>Arcobacter roscoffensis sp. nov., a marine bacterium isolated from coastal seawater collected from Roscoff, France.</title>
        <authorList>
            <person name="Pascual J."/>
            <person name="Lepeaux C."/>
            <person name="Methner A."/>
            <person name="Overmann J."/>
        </authorList>
    </citation>
    <scope>NUCLEOTIDE SEQUENCE</scope>
    <source>
        <strain evidence="1">ARW1-2F2</strain>
    </source>
</reference>
<keyword evidence="2" id="KW-1185">Reference proteome</keyword>
<dbReference type="RefSeq" id="WP_254576648.1">
    <property type="nucleotide sequence ID" value="NZ_CP100595.1"/>
</dbReference>
<dbReference type="InterPro" id="IPR020483">
    <property type="entry name" value="Uncharacterised_YgbA"/>
</dbReference>
<dbReference type="EMBL" id="CP100595">
    <property type="protein sequence ID" value="UTJ06469.1"/>
    <property type="molecule type" value="Genomic_DNA"/>
</dbReference>
<evidence type="ECO:0000313" key="1">
    <source>
        <dbReference type="EMBL" id="UTJ06469.1"/>
    </source>
</evidence>
<proteinExistence type="predicted"/>